<name>A0A4R8FDD6_9GAMM</name>
<dbReference type="GO" id="GO:0019120">
    <property type="term" value="F:hydrolase activity, acting on acid halide bonds, in C-halide compounds"/>
    <property type="evidence" value="ECO:0007669"/>
    <property type="project" value="InterPro"/>
</dbReference>
<organism evidence="1 2">
    <name type="scientific">Modicisalibacter xianhensis</name>
    <dbReference type="NCBI Taxonomy" id="442341"/>
    <lineage>
        <taxon>Bacteria</taxon>
        <taxon>Pseudomonadati</taxon>
        <taxon>Pseudomonadota</taxon>
        <taxon>Gammaproteobacteria</taxon>
        <taxon>Oceanospirillales</taxon>
        <taxon>Halomonadaceae</taxon>
        <taxon>Modicisalibacter</taxon>
    </lineage>
</organism>
<dbReference type="Proteomes" id="UP000294489">
    <property type="component" value="Unassembled WGS sequence"/>
</dbReference>
<gene>
    <name evidence="1" type="ORF">DFO67_12328</name>
</gene>
<dbReference type="AlphaFoldDB" id="A0A4R8FDD6"/>
<proteinExistence type="predicted"/>
<evidence type="ECO:0000313" key="2">
    <source>
        <dbReference type="Proteomes" id="UP000294489"/>
    </source>
</evidence>
<evidence type="ECO:0000313" key="1">
    <source>
        <dbReference type="EMBL" id="TDX23824.1"/>
    </source>
</evidence>
<protein>
    <submittedName>
        <fullName evidence="1">Halocarboxylic acid dehydrogenase DehI</fullName>
    </submittedName>
</protein>
<dbReference type="Gene3D" id="1.20.1290.10">
    <property type="entry name" value="AhpD-like"/>
    <property type="match status" value="2"/>
</dbReference>
<reference evidence="1 2" key="1">
    <citation type="submission" date="2019-03" db="EMBL/GenBank/DDBJ databases">
        <title>Freshwater and sediment microbial communities from various areas in North America, analyzing microbe dynamics in response to fracking.</title>
        <authorList>
            <person name="Lamendella R."/>
        </authorList>
    </citation>
    <scope>NUCLEOTIDE SEQUENCE [LARGE SCALE GENOMIC DNA]</scope>
    <source>
        <strain evidence="1 2">6_TX</strain>
    </source>
</reference>
<comment type="caution">
    <text evidence="1">The sequence shown here is derived from an EMBL/GenBank/DDBJ whole genome shotgun (WGS) entry which is preliminary data.</text>
</comment>
<dbReference type="EMBL" id="SOEC01000023">
    <property type="protein sequence ID" value="TDX23824.1"/>
    <property type="molecule type" value="Genomic_DNA"/>
</dbReference>
<sequence>MAASCLELSINAMEKSLSQRLAAGEALLPSLADVTPDKASPQIQCIYESIQATLRVPFNNYLFRVLANWPDYFDSIWHALAPGIGTYAFEQLSDELRAMAILDDAPTARVDWPEIGALEDIQAFTDSIHYVLPKLVLITTCLELGLVPVPHTSAPLPYGVAPGTRKLPMVSESEASDEVKAIFQDIKTTHSHPGVASYYRGIANSPEFLCSAWQRVKASVTSNEYRTRKKRDSGICAAGRDSATRYSIA</sequence>
<dbReference type="Pfam" id="PF10778">
    <property type="entry name" value="DehI"/>
    <property type="match status" value="1"/>
</dbReference>
<dbReference type="InterPro" id="IPR019714">
    <property type="entry name" value="2-haloacid_dehalogenase_DehI"/>
</dbReference>
<accession>A0A4R8FDD6</accession>
<dbReference type="InterPro" id="IPR029032">
    <property type="entry name" value="AhpD-like"/>
</dbReference>